<keyword evidence="8" id="KW-0804">Transcription</keyword>
<evidence type="ECO:0000259" key="14">
    <source>
        <dbReference type="PROSITE" id="PS50157"/>
    </source>
</evidence>
<dbReference type="Pfam" id="PF14051">
    <property type="entry name" value="DPF1-3_N"/>
    <property type="match status" value="1"/>
</dbReference>
<dbReference type="PROSITE" id="PS50089">
    <property type="entry name" value="ZF_RING_2"/>
    <property type="match status" value="1"/>
</dbReference>
<feature type="region of interest" description="Disordered" evidence="11">
    <location>
        <begin position="112"/>
        <end position="196"/>
    </location>
</feature>
<dbReference type="Proteomes" id="UP000035681">
    <property type="component" value="Unplaced"/>
</dbReference>
<evidence type="ECO:0000256" key="3">
    <source>
        <dbReference type="ARBA" id="ARBA00022723"/>
    </source>
</evidence>
<dbReference type="GO" id="GO:0008270">
    <property type="term" value="F:zinc ion binding"/>
    <property type="evidence" value="ECO:0007669"/>
    <property type="project" value="UniProtKB-KW"/>
</dbReference>
<dbReference type="Gene3D" id="3.30.40.10">
    <property type="entry name" value="Zinc/RING finger domain, C3HC4 (zinc finger)"/>
    <property type="match status" value="1"/>
</dbReference>
<accession>A0A0K0ERE7</accession>
<keyword evidence="6" id="KW-0862">Zinc</keyword>
<feature type="compositionally biased region" description="Polar residues" evidence="11">
    <location>
        <begin position="175"/>
        <end position="196"/>
    </location>
</feature>
<feature type="domain" description="C2H2-type" evidence="14">
    <location>
        <begin position="204"/>
        <end position="227"/>
    </location>
</feature>
<evidence type="ECO:0000256" key="1">
    <source>
        <dbReference type="ARBA" id="ARBA00004123"/>
    </source>
</evidence>
<evidence type="ECO:0000256" key="7">
    <source>
        <dbReference type="ARBA" id="ARBA00023015"/>
    </source>
</evidence>
<feature type="compositionally biased region" description="Basic residues" evidence="11">
    <location>
        <begin position="159"/>
        <end position="171"/>
    </location>
</feature>
<evidence type="ECO:0000256" key="8">
    <source>
        <dbReference type="ARBA" id="ARBA00023163"/>
    </source>
</evidence>
<dbReference type="WBParaSite" id="TCONS_00002533.p1">
    <property type="protein sequence ID" value="TCONS_00002533.p1"/>
    <property type="gene ID" value="XLOC_002375"/>
</dbReference>
<reference evidence="16" key="1">
    <citation type="submission" date="2015-08" db="UniProtKB">
        <authorList>
            <consortium name="WormBaseParasite"/>
        </authorList>
    </citation>
    <scope>IDENTIFICATION</scope>
</reference>
<dbReference type="InterPro" id="IPR001965">
    <property type="entry name" value="Znf_PHD"/>
</dbReference>
<dbReference type="AlphaFoldDB" id="A0A0K0ERE7"/>
<keyword evidence="15" id="KW-1185">Reference proteome</keyword>
<dbReference type="WBParaSite" id="SSTP_0001202700.1">
    <property type="protein sequence ID" value="SSTP_0001202700.1"/>
    <property type="gene ID" value="SSTP_0001202700"/>
</dbReference>
<keyword evidence="4" id="KW-0677">Repeat</keyword>
<dbReference type="SUPFAM" id="SSF57667">
    <property type="entry name" value="beta-beta-alpha zinc fingers"/>
    <property type="match status" value="1"/>
</dbReference>
<feature type="compositionally biased region" description="Acidic residues" evidence="11">
    <location>
        <begin position="136"/>
        <end position="155"/>
    </location>
</feature>
<dbReference type="InterPro" id="IPR001841">
    <property type="entry name" value="Znf_RING"/>
</dbReference>
<dbReference type="SUPFAM" id="SSF57903">
    <property type="entry name" value="FYVE/PHD zinc finger"/>
    <property type="match status" value="2"/>
</dbReference>
<evidence type="ECO:0000313" key="15">
    <source>
        <dbReference type="Proteomes" id="UP000035681"/>
    </source>
</evidence>
<dbReference type="GO" id="GO:0071565">
    <property type="term" value="C:nBAF complex"/>
    <property type="evidence" value="ECO:0007669"/>
    <property type="project" value="TreeGrafter"/>
</dbReference>
<dbReference type="InterPro" id="IPR013083">
    <property type="entry name" value="Znf_RING/FYVE/PHD"/>
</dbReference>
<sequence length="359" mass="40178">MSTTTISESAYSDCIKKCMQWNRRMQMQRRQGGPVIDQQTGIILKPTRLHRNSIHRFHPDGPGKVCTYASRSWVKCDKPSADYIELKYFIKSNRSIGDVINTSSAVVTSVVPTDNSLPESPAINQRQLSSIKFEETTEFDEPPEEEIEEASDDDDYSSKKKKGRGRGRGPRKSGVASSTSITSTPKQEIMDTTTSIGNTPEKRFVCQACGAKYKSRPGLNYHKQHIHPDIDNVADPSIPDPVINISTTCDFCGGNKRRNKKTGKAEVLVSCHDCGRSCHPSCCGFTENMFTSFKKFGWQCLECKSCAICGTSDNDDKLLFCDDCDHGFHMYCLKPPLEKAPESDWSCDLCKNEYKKITS</sequence>
<feature type="compositionally biased region" description="Polar residues" evidence="11">
    <location>
        <begin position="114"/>
        <end position="130"/>
    </location>
</feature>
<dbReference type="PROSITE" id="PS50016">
    <property type="entry name" value="ZF_PHD_2"/>
    <property type="match status" value="2"/>
</dbReference>
<name>A0A0K0ERE7_STRER</name>
<dbReference type="SMART" id="SM00249">
    <property type="entry name" value="PHD"/>
    <property type="match status" value="2"/>
</dbReference>
<evidence type="ECO:0000256" key="9">
    <source>
        <dbReference type="ARBA" id="ARBA00023242"/>
    </source>
</evidence>
<evidence type="ECO:0000259" key="12">
    <source>
        <dbReference type="PROSITE" id="PS50016"/>
    </source>
</evidence>
<evidence type="ECO:0000313" key="16">
    <source>
        <dbReference type="WBParaSite" id="SSTP_0001202700.1"/>
    </source>
</evidence>
<evidence type="ECO:0000256" key="2">
    <source>
        <dbReference type="ARBA" id="ARBA00010539"/>
    </source>
</evidence>
<dbReference type="GO" id="GO:0007399">
    <property type="term" value="P:nervous system development"/>
    <property type="evidence" value="ECO:0007669"/>
    <property type="project" value="TreeGrafter"/>
</dbReference>
<protein>
    <submittedName>
        <fullName evidence="16 17">D4</fullName>
    </submittedName>
</protein>
<dbReference type="InterPro" id="IPR036236">
    <property type="entry name" value="Znf_C2H2_sf"/>
</dbReference>
<feature type="domain" description="RING-type" evidence="13">
    <location>
        <begin position="306"/>
        <end position="351"/>
    </location>
</feature>
<evidence type="ECO:0000259" key="13">
    <source>
        <dbReference type="PROSITE" id="PS50089"/>
    </source>
</evidence>
<dbReference type="STRING" id="6248.A0A0K0ERE7"/>
<evidence type="ECO:0000256" key="11">
    <source>
        <dbReference type="SAM" id="MobiDB-lite"/>
    </source>
</evidence>
<keyword evidence="5 10" id="KW-0863">Zinc-finger</keyword>
<feature type="domain" description="PHD-type" evidence="12">
    <location>
        <begin position="303"/>
        <end position="353"/>
    </location>
</feature>
<evidence type="ECO:0000256" key="10">
    <source>
        <dbReference type="PROSITE-ProRule" id="PRU00042"/>
    </source>
</evidence>
<dbReference type="InterPro" id="IPR025750">
    <property type="entry name" value="DPF1-3_N"/>
</dbReference>
<dbReference type="FunFam" id="3.30.40.10:FF:000005">
    <property type="entry name" value="zinc finger protein isoform X1"/>
    <property type="match status" value="1"/>
</dbReference>
<dbReference type="Pfam" id="PF00628">
    <property type="entry name" value="PHD"/>
    <property type="match status" value="1"/>
</dbReference>
<feature type="domain" description="PHD-type" evidence="12">
    <location>
        <begin position="246"/>
        <end position="306"/>
    </location>
</feature>
<keyword evidence="7" id="KW-0805">Transcription regulation</keyword>
<keyword evidence="3" id="KW-0479">Metal-binding</keyword>
<keyword evidence="9" id="KW-0539">Nucleus</keyword>
<dbReference type="PANTHER" id="PTHR45888">
    <property type="entry name" value="HL01030P-RELATED"/>
    <property type="match status" value="1"/>
</dbReference>
<dbReference type="InterPro" id="IPR019787">
    <property type="entry name" value="Znf_PHD-finger"/>
</dbReference>
<comment type="subcellular location">
    <subcellularLocation>
        <location evidence="1">Nucleus</location>
    </subcellularLocation>
</comment>
<dbReference type="InterPro" id="IPR013087">
    <property type="entry name" value="Znf_C2H2_type"/>
</dbReference>
<proteinExistence type="inferred from homology"/>
<evidence type="ECO:0000313" key="17">
    <source>
        <dbReference type="WBParaSite" id="TCONS_00002533.p1"/>
    </source>
</evidence>
<evidence type="ECO:0000256" key="5">
    <source>
        <dbReference type="ARBA" id="ARBA00022771"/>
    </source>
</evidence>
<evidence type="ECO:0000256" key="4">
    <source>
        <dbReference type="ARBA" id="ARBA00022737"/>
    </source>
</evidence>
<evidence type="ECO:0000256" key="6">
    <source>
        <dbReference type="ARBA" id="ARBA00022833"/>
    </source>
</evidence>
<dbReference type="InterPro" id="IPR011011">
    <property type="entry name" value="Znf_FYVE_PHD"/>
</dbReference>
<dbReference type="PROSITE" id="PS00028">
    <property type="entry name" value="ZINC_FINGER_C2H2_1"/>
    <property type="match status" value="1"/>
</dbReference>
<dbReference type="PANTHER" id="PTHR45888:SF5">
    <property type="entry name" value="D4, ISOFORM A"/>
    <property type="match status" value="1"/>
</dbReference>
<organism evidence="16">
    <name type="scientific">Strongyloides stercoralis</name>
    <name type="common">Threadworm</name>
    <dbReference type="NCBI Taxonomy" id="6248"/>
    <lineage>
        <taxon>Eukaryota</taxon>
        <taxon>Metazoa</taxon>
        <taxon>Ecdysozoa</taxon>
        <taxon>Nematoda</taxon>
        <taxon>Chromadorea</taxon>
        <taxon>Rhabditida</taxon>
        <taxon>Tylenchina</taxon>
        <taxon>Panagrolaimomorpha</taxon>
        <taxon>Strongyloidoidea</taxon>
        <taxon>Strongyloididae</taxon>
        <taxon>Strongyloides</taxon>
    </lineage>
</organism>
<comment type="similarity">
    <text evidence="2">Belongs to the requiem/DPF family.</text>
</comment>
<dbReference type="PROSITE" id="PS50157">
    <property type="entry name" value="ZINC_FINGER_C2H2_2"/>
    <property type="match status" value="1"/>
</dbReference>